<dbReference type="EMBL" id="JBICBT010000725">
    <property type="protein sequence ID" value="KAL3103811.1"/>
    <property type="molecule type" value="Genomic_DNA"/>
</dbReference>
<keyword evidence="3" id="KW-1185">Reference proteome</keyword>
<name>A0ABD2KLT2_9BILA</name>
<evidence type="ECO:0000313" key="3">
    <source>
        <dbReference type="Proteomes" id="UP001620626"/>
    </source>
</evidence>
<feature type="compositionally biased region" description="Polar residues" evidence="1">
    <location>
        <begin position="330"/>
        <end position="347"/>
    </location>
</feature>
<protein>
    <submittedName>
        <fullName evidence="2">Uncharacterized protein</fullName>
    </submittedName>
</protein>
<comment type="caution">
    <text evidence="2">The sequence shown here is derived from an EMBL/GenBank/DDBJ whole genome shotgun (WGS) entry which is preliminary data.</text>
</comment>
<dbReference type="PANTHER" id="PTHR22954">
    <property type="entry name" value="RETROVIRAL PROTEASE-RELATED"/>
    <property type="match status" value="1"/>
</dbReference>
<dbReference type="PANTHER" id="PTHR22954:SF3">
    <property type="entry name" value="PROTEIN CBG08539"/>
    <property type="match status" value="1"/>
</dbReference>
<organism evidence="2 3">
    <name type="scientific">Heterodera trifolii</name>
    <dbReference type="NCBI Taxonomy" id="157864"/>
    <lineage>
        <taxon>Eukaryota</taxon>
        <taxon>Metazoa</taxon>
        <taxon>Ecdysozoa</taxon>
        <taxon>Nematoda</taxon>
        <taxon>Chromadorea</taxon>
        <taxon>Rhabditida</taxon>
        <taxon>Tylenchina</taxon>
        <taxon>Tylenchomorpha</taxon>
        <taxon>Tylenchoidea</taxon>
        <taxon>Heteroderidae</taxon>
        <taxon>Heteroderinae</taxon>
        <taxon>Heterodera</taxon>
    </lineage>
</organism>
<dbReference type="AlphaFoldDB" id="A0ABD2KLT2"/>
<evidence type="ECO:0000313" key="2">
    <source>
        <dbReference type="EMBL" id="KAL3103811.1"/>
    </source>
</evidence>
<feature type="region of interest" description="Disordered" evidence="1">
    <location>
        <begin position="325"/>
        <end position="347"/>
    </location>
</feature>
<gene>
    <name evidence="2" type="ORF">niasHT_020840</name>
</gene>
<reference evidence="2 3" key="1">
    <citation type="submission" date="2024-10" db="EMBL/GenBank/DDBJ databases">
        <authorList>
            <person name="Kim D."/>
        </authorList>
    </citation>
    <scope>NUCLEOTIDE SEQUENCE [LARGE SCALE GENOMIC DNA]</scope>
    <source>
        <strain evidence="2">BH-2024</strain>
    </source>
</reference>
<dbReference type="Pfam" id="PF03564">
    <property type="entry name" value="DUF1759"/>
    <property type="match status" value="1"/>
</dbReference>
<evidence type="ECO:0000256" key="1">
    <source>
        <dbReference type="SAM" id="MobiDB-lite"/>
    </source>
</evidence>
<proteinExistence type="predicted"/>
<dbReference type="Proteomes" id="UP001620626">
    <property type="component" value="Unassembled WGS sequence"/>
</dbReference>
<accession>A0ABD2KLT2</accession>
<dbReference type="InterPro" id="IPR005312">
    <property type="entry name" value="DUF1759"/>
</dbReference>
<sequence>MSAHFRTTIGLIHPDAVQIVNNQRDFPVPARPQGQPDNVYQRQIQTIIHDLDDEATDVSDFLTQLTDMSDRWMSLRTSMTGNERTADNTIYDDFVATTPFPQTLNNLKRYSRSLRDQRRKLETAIPHANVPNVTHPANTNASIIHLPKTELPNFSGNCVEYQSFWNSFKSCVHDLPLSDSIKFTYLKQCLSGTPLTLISPLPISDQSYNDALDLLTKSYDNPEDVARSLHNSLKNLPRVRGGDGFCPDLRSLLDQIECICVQMKQQNQSYDNTAFHMEIEQRLPRFVLEEIFRAKEEADDWSTDKLKDQLRNILRRREQIDSVQPKFTPARQSPFKSHSPSDQRYTNNQGDAFPTLTFHTYIDHSVIAFLRANKQIWDRIGTKLELSIDDDQLIWDVLASEIWPVFATNVRQLSIAGHIHLDNLRCRTSPTILTDFDQLHSIDSGGLLPDLIADDGPNATVGQVLSKWLHTPRFDGDNGLIKLKVQF</sequence>